<gene>
    <name evidence="8" type="ORF">KK062_12145</name>
</gene>
<feature type="domain" description="Multidrug resistance protein MdtA-like barrel-sandwich hybrid" evidence="5">
    <location>
        <begin position="62"/>
        <end position="201"/>
    </location>
</feature>
<evidence type="ECO:0000259" key="6">
    <source>
        <dbReference type="Pfam" id="PF25944"/>
    </source>
</evidence>
<feature type="domain" description="Multidrug resistance protein MdtA-like alpha-helical hairpin" evidence="4">
    <location>
        <begin position="102"/>
        <end position="172"/>
    </location>
</feature>
<evidence type="ECO:0000256" key="3">
    <source>
        <dbReference type="SAM" id="MobiDB-lite"/>
    </source>
</evidence>
<organism evidence="8 9">
    <name type="scientific">Dawidia cretensis</name>
    <dbReference type="NCBI Taxonomy" id="2782350"/>
    <lineage>
        <taxon>Bacteria</taxon>
        <taxon>Pseudomonadati</taxon>
        <taxon>Bacteroidota</taxon>
        <taxon>Cytophagia</taxon>
        <taxon>Cytophagales</taxon>
        <taxon>Chryseotaleaceae</taxon>
        <taxon>Dawidia</taxon>
    </lineage>
</organism>
<dbReference type="Gene3D" id="2.40.30.170">
    <property type="match status" value="1"/>
</dbReference>
<evidence type="ECO:0000259" key="4">
    <source>
        <dbReference type="Pfam" id="PF25876"/>
    </source>
</evidence>
<proteinExistence type="inferred from homology"/>
<feature type="domain" description="Multidrug resistance protein MdtA-like beta-barrel" evidence="6">
    <location>
        <begin position="208"/>
        <end position="287"/>
    </location>
</feature>
<protein>
    <submittedName>
        <fullName evidence="8">Efflux RND transporter periplasmic adaptor subunit</fullName>
    </submittedName>
</protein>
<dbReference type="InterPro" id="IPR058624">
    <property type="entry name" value="MdtA-like_HH"/>
</dbReference>
<dbReference type="Proteomes" id="UP001319080">
    <property type="component" value="Unassembled WGS sequence"/>
</dbReference>
<feature type="domain" description="Multidrug resistance protein MdtA-like C-terminal permuted SH3" evidence="7">
    <location>
        <begin position="298"/>
        <end position="357"/>
    </location>
</feature>
<dbReference type="AlphaFoldDB" id="A0AAP2DZN8"/>
<evidence type="ECO:0000256" key="2">
    <source>
        <dbReference type="ARBA" id="ARBA00009477"/>
    </source>
</evidence>
<dbReference type="Gene3D" id="2.40.50.100">
    <property type="match status" value="1"/>
</dbReference>
<dbReference type="GO" id="GO:0030313">
    <property type="term" value="C:cell envelope"/>
    <property type="evidence" value="ECO:0007669"/>
    <property type="project" value="UniProtKB-SubCell"/>
</dbReference>
<comment type="caution">
    <text evidence="8">The sequence shown here is derived from an EMBL/GenBank/DDBJ whole genome shotgun (WGS) entry which is preliminary data.</text>
</comment>
<dbReference type="GO" id="GO:0046677">
    <property type="term" value="P:response to antibiotic"/>
    <property type="evidence" value="ECO:0007669"/>
    <property type="project" value="TreeGrafter"/>
</dbReference>
<dbReference type="EMBL" id="JAHESE010000010">
    <property type="protein sequence ID" value="MBT1708982.1"/>
    <property type="molecule type" value="Genomic_DNA"/>
</dbReference>
<comment type="subcellular location">
    <subcellularLocation>
        <location evidence="1">Cell envelope</location>
    </subcellularLocation>
</comment>
<keyword evidence="9" id="KW-1185">Reference proteome</keyword>
<dbReference type="PANTHER" id="PTHR30158">
    <property type="entry name" value="ACRA/E-RELATED COMPONENT OF DRUG EFFLUX TRANSPORTER"/>
    <property type="match status" value="1"/>
</dbReference>
<evidence type="ECO:0000259" key="5">
    <source>
        <dbReference type="Pfam" id="PF25917"/>
    </source>
</evidence>
<comment type="similarity">
    <text evidence="2">Belongs to the membrane fusion protein (MFP) (TC 8.A.1) family.</text>
</comment>
<dbReference type="GO" id="GO:0022857">
    <property type="term" value="F:transmembrane transporter activity"/>
    <property type="evidence" value="ECO:0007669"/>
    <property type="project" value="InterPro"/>
</dbReference>
<dbReference type="InterPro" id="IPR058625">
    <property type="entry name" value="MdtA-like_BSH"/>
</dbReference>
<evidence type="ECO:0000313" key="8">
    <source>
        <dbReference type="EMBL" id="MBT1708982.1"/>
    </source>
</evidence>
<dbReference type="Pfam" id="PF25917">
    <property type="entry name" value="BSH_RND"/>
    <property type="match status" value="1"/>
</dbReference>
<dbReference type="InterPro" id="IPR058626">
    <property type="entry name" value="MdtA-like_b-barrel"/>
</dbReference>
<dbReference type="Gene3D" id="1.10.287.470">
    <property type="entry name" value="Helix hairpin bin"/>
    <property type="match status" value="1"/>
</dbReference>
<dbReference type="GO" id="GO:0005886">
    <property type="term" value="C:plasma membrane"/>
    <property type="evidence" value="ECO:0007669"/>
    <property type="project" value="TreeGrafter"/>
</dbReference>
<feature type="compositionally biased region" description="Low complexity" evidence="3">
    <location>
        <begin position="373"/>
        <end position="388"/>
    </location>
</feature>
<feature type="region of interest" description="Disordered" evidence="3">
    <location>
        <begin position="373"/>
        <end position="396"/>
    </location>
</feature>
<reference evidence="8 9" key="1">
    <citation type="submission" date="2021-05" db="EMBL/GenBank/DDBJ databases">
        <title>A Polyphasic approach of four new species of the genus Ohtaekwangia: Ohtaekwangia histidinii sp. nov., Ohtaekwangia cretensis sp. nov., Ohtaekwangia indiensis sp. nov., Ohtaekwangia reichenbachii sp. nov. from diverse environment.</title>
        <authorList>
            <person name="Octaviana S."/>
        </authorList>
    </citation>
    <scope>NUCLEOTIDE SEQUENCE [LARGE SCALE GENOMIC DNA]</scope>
    <source>
        <strain evidence="8 9">PWU5</strain>
    </source>
</reference>
<evidence type="ECO:0000259" key="7">
    <source>
        <dbReference type="Pfam" id="PF25967"/>
    </source>
</evidence>
<dbReference type="Pfam" id="PF25967">
    <property type="entry name" value="RND-MFP_C"/>
    <property type="match status" value="1"/>
</dbReference>
<dbReference type="RefSeq" id="WP_254084566.1">
    <property type="nucleotide sequence ID" value="NZ_JAHESE010000010.1"/>
</dbReference>
<evidence type="ECO:0000313" key="9">
    <source>
        <dbReference type="Proteomes" id="UP001319080"/>
    </source>
</evidence>
<dbReference type="Pfam" id="PF25876">
    <property type="entry name" value="HH_MFP_RND"/>
    <property type="match status" value="1"/>
</dbReference>
<dbReference type="InterPro" id="IPR058627">
    <property type="entry name" value="MdtA-like_C"/>
</dbReference>
<dbReference type="Pfam" id="PF25944">
    <property type="entry name" value="Beta-barrel_RND"/>
    <property type="match status" value="1"/>
</dbReference>
<dbReference type="InterPro" id="IPR006143">
    <property type="entry name" value="RND_pump_MFP"/>
</dbReference>
<name>A0AAP2DZN8_9BACT</name>
<sequence length="396" mass="41907">MSVNTIQNYSVLGLLLLAVACGKKDQPGAMQGPPPAGVVLHEVKASDAVYYEEYPATVRALNEVELRAQVSGYITAIHFTEGEIVKKGQKLYSIDPQQYQATYQQAQANLAVQEANLLKAEGDVARYRELAKSDAIAKQQVDYAEAAYAAALKQVDAAKAGVRGVQTNVRYSTITAPFEGTIGISQVRLGAAVSAGQTLLNTISSDNPIAADITVDQKEILRFTQLQAKGQSPKDSTFRLAFGGEVYNKPGKISVIDRAVDQNTGSIRMRLTFPNADNVLRAGMSGTLQVLSTSNTAAVLVPYKAVTEQLGEFFIYVTVPDNKVTQRKVVLGQQIGNNVIVKSGLQAGETIVVEGVQNLREGASYAVVQPGAAPGAPAAGAPAAGAAKPEAKAEKK</sequence>
<dbReference type="Gene3D" id="2.40.420.20">
    <property type="match status" value="1"/>
</dbReference>
<dbReference type="NCBIfam" id="TIGR01730">
    <property type="entry name" value="RND_mfp"/>
    <property type="match status" value="1"/>
</dbReference>
<dbReference type="SUPFAM" id="SSF111369">
    <property type="entry name" value="HlyD-like secretion proteins"/>
    <property type="match status" value="1"/>
</dbReference>
<evidence type="ECO:0000256" key="1">
    <source>
        <dbReference type="ARBA" id="ARBA00004196"/>
    </source>
</evidence>
<accession>A0AAP2DZN8</accession>